<keyword evidence="2" id="KW-1185">Reference proteome</keyword>
<gene>
    <name evidence="1" type="ORF">O1611_g4450</name>
</gene>
<comment type="caution">
    <text evidence="1">The sequence shown here is derived from an EMBL/GenBank/DDBJ whole genome shotgun (WGS) entry which is preliminary data.</text>
</comment>
<proteinExistence type="predicted"/>
<dbReference type="Proteomes" id="UP001153332">
    <property type="component" value="Unassembled WGS sequence"/>
</dbReference>
<organism evidence="1 2">
    <name type="scientific">Lasiodiplodia mahajangana</name>
    <dbReference type="NCBI Taxonomy" id="1108764"/>
    <lineage>
        <taxon>Eukaryota</taxon>
        <taxon>Fungi</taxon>
        <taxon>Dikarya</taxon>
        <taxon>Ascomycota</taxon>
        <taxon>Pezizomycotina</taxon>
        <taxon>Dothideomycetes</taxon>
        <taxon>Dothideomycetes incertae sedis</taxon>
        <taxon>Botryosphaeriales</taxon>
        <taxon>Botryosphaeriaceae</taxon>
        <taxon>Lasiodiplodia</taxon>
    </lineage>
</organism>
<reference evidence="1" key="1">
    <citation type="submission" date="2022-12" db="EMBL/GenBank/DDBJ databases">
        <title>Genome Sequence of Lasiodiplodia mahajangana.</title>
        <authorList>
            <person name="Buettner E."/>
        </authorList>
    </citation>
    <scope>NUCLEOTIDE SEQUENCE</scope>
    <source>
        <strain evidence="1">VT137</strain>
    </source>
</reference>
<evidence type="ECO:0000313" key="2">
    <source>
        <dbReference type="Proteomes" id="UP001153332"/>
    </source>
</evidence>
<evidence type="ECO:0000313" key="1">
    <source>
        <dbReference type="EMBL" id="KAJ8129183.1"/>
    </source>
</evidence>
<accession>A0ACC2JNW5</accession>
<sequence>MVPDGLFTAYPDQESWGIAHKVLLPALGPMAIRKMFPEMLDITTQLILKWARFGPEHHIDVPADFTRLTVDTITLEALPPFVDAFIPMLAEEQLRSSRPYWYSKCLWQATRRFDENNRVVHEIARHVVEKRRANPIKKDDLVDAMLNGIDRATGKGLADGTIIDNMITFLIAGHETTSGLLSFLFALVLTHPEVYRKLRQEIESVLHNDALTPDHLQQLPYTKACLREALRLQPPSGVWTVTPIIKDPSVPILLGGQYEVRSGQTILIVNPKLHRDLEVWGKDAEEFQPERILDENFRKLPRNCFKPFGNGLRSCIGSDFAMQEAMIATTLLFQNFDFQLVDPDYKLGLRPNINVLTLQADLLRPSASEFQGPVPNPIHEDQHNKESLEISRSMSILYGSNMGTCKALAESMEASAQQRGLRCVVSSLDEALDLVDNGDVIIIITASYEGQPPNKCSTFSRTYIRGNGVFALFGCGNRDWHSTFQRIPKLIFSLMEQRGATPLTPPGSVDVGDGTTFQSFATWQTDYFWPELAKVKGFEEVAEVSNCVDVSMNQKDLTSRHPSSFDVKVKSIVQLTKSISRPKFHMEVELPKDATYDPGAYLEVYPCNSSIMANNLLQVFKARGYSTTDPAISLFSAEGPDSENQILGLASSFLATREVGGSFKAPIRPAQQYFRLPQTLEMISTPIVMICAGGGIAPFRAFVQHRAILLRSQIDTHIQLAPAILFIGCRNEDEALYSQDFGNWGQEGATELYLAYSQPKDTATSPGYVQDSLWQERQAVAKVWDSRAKTFICGEPPVIRDAREVLKRIYKQVAEERGAPKTDREVYDWWTEERRDRIAVDAF</sequence>
<name>A0ACC2JNW5_9PEZI</name>
<protein>
    <submittedName>
        <fullName evidence="1">Uncharacterized protein</fullName>
    </submittedName>
</protein>
<dbReference type="EMBL" id="JAPUUL010000838">
    <property type="protein sequence ID" value="KAJ8129183.1"/>
    <property type="molecule type" value="Genomic_DNA"/>
</dbReference>